<accession>A0AC58UUC0</accession>
<name>A0AC58UUC0_TOBAC</name>
<protein>
    <submittedName>
        <fullName evidence="2">Uncharacterized protein LOC142182652</fullName>
    </submittedName>
</protein>
<evidence type="ECO:0000313" key="1">
    <source>
        <dbReference type="Proteomes" id="UP000790787"/>
    </source>
</evidence>
<dbReference type="Proteomes" id="UP000790787">
    <property type="component" value="Chromosome 7"/>
</dbReference>
<organism evidence="1 2">
    <name type="scientific">Nicotiana tabacum</name>
    <name type="common">Common tobacco</name>
    <dbReference type="NCBI Taxonomy" id="4097"/>
    <lineage>
        <taxon>Eukaryota</taxon>
        <taxon>Viridiplantae</taxon>
        <taxon>Streptophyta</taxon>
        <taxon>Embryophyta</taxon>
        <taxon>Tracheophyta</taxon>
        <taxon>Spermatophyta</taxon>
        <taxon>Magnoliopsida</taxon>
        <taxon>eudicotyledons</taxon>
        <taxon>Gunneridae</taxon>
        <taxon>Pentapetalae</taxon>
        <taxon>asterids</taxon>
        <taxon>lamiids</taxon>
        <taxon>Solanales</taxon>
        <taxon>Solanaceae</taxon>
        <taxon>Nicotianoideae</taxon>
        <taxon>Nicotianeae</taxon>
        <taxon>Nicotiana</taxon>
    </lineage>
</organism>
<sequence>MANQEPETSIVDPSKEVEEQDVNAMKEEMYKLKQQMAEMYQAWAKGHPPPVYPANPTYIPPSAQPPEPPTVNSSPAFPLYQQYYGATSHTSQAPPPKQVPYPSPPITPVFVAPPPATLHRSSSEPLFQTHDNQYYPAEPTFKVPEPYSYTPHLDLPAETEKPPKNPEHEEMIRKVKSLEQSFRDMRGLGGQVSVVYKDLCLFPDVQLPAGFKMPKFDLYDGHGDPVAHLRGFCSKMREVGGRDELLMAYFSQSLSGSTLEWYTRQDHSRWYTWDDLAQAFACYFQYNLEIIPDRLSLTNIEKNPGERFREYGFHWREQAARVDPPMKESEMVDYFLQALEPTYFGHLVSAVGKSFNDVVKMGGMVE</sequence>
<reference evidence="2" key="2">
    <citation type="submission" date="2025-08" db="UniProtKB">
        <authorList>
            <consortium name="RefSeq"/>
        </authorList>
    </citation>
    <scope>IDENTIFICATION</scope>
    <source>
        <tissue evidence="2">Leaf</tissue>
    </source>
</reference>
<proteinExistence type="predicted"/>
<reference evidence="1" key="1">
    <citation type="journal article" date="2014" name="Nat. Commun.">
        <title>The tobacco genome sequence and its comparison with those of tomato and potato.</title>
        <authorList>
            <person name="Sierro N."/>
            <person name="Battey J.N."/>
            <person name="Ouadi S."/>
            <person name="Bakaher N."/>
            <person name="Bovet L."/>
            <person name="Willig A."/>
            <person name="Goepfert S."/>
            <person name="Peitsch M.C."/>
            <person name="Ivanov N.V."/>
        </authorList>
    </citation>
    <scope>NUCLEOTIDE SEQUENCE [LARGE SCALE GENOMIC DNA]</scope>
</reference>
<dbReference type="RefSeq" id="XP_075113097.1">
    <property type="nucleotide sequence ID" value="XM_075256996.1"/>
</dbReference>
<keyword evidence="1" id="KW-1185">Reference proteome</keyword>
<gene>
    <name evidence="2" type="primary">LOC142182652</name>
</gene>
<evidence type="ECO:0000313" key="2">
    <source>
        <dbReference type="RefSeq" id="XP_075113097.1"/>
    </source>
</evidence>